<dbReference type="RefSeq" id="WP_131446498.1">
    <property type="nucleotide sequence ID" value="NZ_SJZB01000031.1"/>
</dbReference>
<keyword evidence="2" id="KW-1185">Reference proteome</keyword>
<gene>
    <name evidence="1" type="ORF">EZJ19_08255</name>
</gene>
<evidence type="ECO:0000313" key="1">
    <source>
        <dbReference type="EMBL" id="TCJ15044.1"/>
    </source>
</evidence>
<dbReference type="InterPro" id="IPR027417">
    <property type="entry name" value="P-loop_NTPase"/>
</dbReference>
<proteinExistence type="predicted"/>
<accession>A0A4R1BDD3</accession>
<organism evidence="1 2">
    <name type="scientific">Parasulfuritortus cantonensis</name>
    <dbReference type="NCBI Taxonomy" id="2528202"/>
    <lineage>
        <taxon>Bacteria</taxon>
        <taxon>Pseudomonadati</taxon>
        <taxon>Pseudomonadota</taxon>
        <taxon>Betaproteobacteria</taxon>
        <taxon>Nitrosomonadales</taxon>
        <taxon>Thiobacillaceae</taxon>
        <taxon>Parasulfuritortus</taxon>
    </lineage>
</organism>
<evidence type="ECO:0000313" key="2">
    <source>
        <dbReference type="Proteomes" id="UP000295443"/>
    </source>
</evidence>
<dbReference type="Gene3D" id="3.40.50.300">
    <property type="entry name" value="P-loop containing nucleotide triphosphate hydrolases"/>
    <property type="match status" value="1"/>
</dbReference>
<sequence length="145" mass="16491">MADDADRRVVIAPAHDPDNSLVSEELPLRANLSVLENIAIVPQYRHNMAYEQAADLAWTLLVRLNRSDCAFKRDPDLSHEERFVAKLLRAVIRAPSIIFIDRPALLLPDTHYPPFVSATLDGVADKINECWIVDYSWNEPLYAPR</sequence>
<dbReference type="Proteomes" id="UP000295443">
    <property type="component" value="Unassembled WGS sequence"/>
</dbReference>
<dbReference type="AlphaFoldDB" id="A0A4R1BDD3"/>
<reference evidence="1 2" key="1">
    <citation type="submission" date="2019-03" db="EMBL/GenBank/DDBJ databases">
        <title>Genome sequence of Thiobacillaceae bacterium LSR1, a sulfur-oxidizing bacterium isolated from freshwater sediment.</title>
        <authorList>
            <person name="Li S."/>
        </authorList>
    </citation>
    <scope>NUCLEOTIDE SEQUENCE [LARGE SCALE GENOMIC DNA]</scope>
    <source>
        <strain evidence="1 2">LSR1</strain>
    </source>
</reference>
<name>A0A4R1BDD3_9PROT</name>
<dbReference type="EMBL" id="SJZB01000031">
    <property type="protein sequence ID" value="TCJ15044.1"/>
    <property type="molecule type" value="Genomic_DNA"/>
</dbReference>
<evidence type="ECO:0008006" key="3">
    <source>
        <dbReference type="Google" id="ProtNLM"/>
    </source>
</evidence>
<dbReference type="OrthoDB" id="8563327at2"/>
<comment type="caution">
    <text evidence="1">The sequence shown here is derived from an EMBL/GenBank/DDBJ whole genome shotgun (WGS) entry which is preliminary data.</text>
</comment>
<protein>
    <recommendedName>
        <fullName evidence="3">ABC transporter</fullName>
    </recommendedName>
</protein>